<dbReference type="Proteomes" id="UP000276301">
    <property type="component" value="Unassembled WGS sequence"/>
</dbReference>
<dbReference type="EMBL" id="RCHT01000001">
    <property type="protein sequence ID" value="RLL14687.1"/>
    <property type="molecule type" value="Genomic_DNA"/>
</dbReference>
<dbReference type="SFLD" id="SFLDS00003">
    <property type="entry name" value="Haloacid_Dehalogenase"/>
    <property type="match status" value="1"/>
</dbReference>
<accession>A0A498CQ86</accession>
<reference evidence="1 2" key="1">
    <citation type="submission" date="2018-10" db="EMBL/GenBank/DDBJ databases">
        <title>Anaerotruncus faecis sp. nov., isolated from human feces.</title>
        <authorList>
            <person name="Wang Y.-J."/>
        </authorList>
    </citation>
    <scope>NUCLEOTIDE SEQUENCE [LARGE SCALE GENOMIC DNA]</scope>
    <source>
        <strain evidence="1 2">22A2-44</strain>
    </source>
</reference>
<evidence type="ECO:0000313" key="1">
    <source>
        <dbReference type="EMBL" id="RLL14687.1"/>
    </source>
</evidence>
<dbReference type="NCBIfam" id="TIGR01549">
    <property type="entry name" value="HAD-SF-IA-v1"/>
    <property type="match status" value="1"/>
</dbReference>
<proteinExistence type="predicted"/>
<gene>
    <name evidence="1" type="ORF">D4A47_01525</name>
</gene>
<dbReference type="RefSeq" id="WP_121585780.1">
    <property type="nucleotide sequence ID" value="NZ_DBGFRH010000068.1"/>
</dbReference>
<dbReference type="SFLD" id="SFLDG01129">
    <property type="entry name" value="C1.5:_HAD__Beta-PGM__Phosphata"/>
    <property type="match status" value="1"/>
</dbReference>
<dbReference type="PANTHER" id="PTHR43434:SF1">
    <property type="entry name" value="PHOSPHOGLYCOLATE PHOSPHATASE"/>
    <property type="match status" value="1"/>
</dbReference>
<organism evidence="1 2">
    <name type="scientific">Anaerotruncus massiliensis</name>
    <name type="common">ex Liu et al. 2021</name>
    <dbReference type="NCBI Taxonomy" id="2321404"/>
    <lineage>
        <taxon>Bacteria</taxon>
        <taxon>Bacillati</taxon>
        <taxon>Bacillota</taxon>
        <taxon>Clostridia</taxon>
        <taxon>Eubacteriales</taxon>
        <taxon>Oscillospiraceae</taxon>
        <taxon>Anaerotruncus</taxon>
    </lineage>
</organism>
<dbReference type="GO" id="GO:0006281">
    <property type="term" value="P:DNA repair"/>
    <property type="evidence" value="ECO:0007669"/>
    <property type="project" value="TreeGrafter"/>
</dbReference>
<evidence type="ECO:0000313" key="2">
    <source>
        <dbReference type="Proteomes" id="UP000276301"/>
    </source>
</evidence>
<keyword evidence="2" id="KW-1185">Reference proteome</keyword>
<dbReference type="InterPro" id="IPR050155">
    <property type="entry name" value="HAD-like_hydrolase_sf"/>
</dbReference>
<dbReference type="PANTHER" id="PTHR43434">
    <property type="entry name" value="PHOSPHOGLYCOLATE PHOSPHATASE"/>
    <property type="match status" value="1"/>
</dbReference>
<dbReference type="InterPro" id="IPR023198">
    <property type="entry name" value="PGP-like_dom2"/>
</dbReference>
<name>A0A498CQ86_9FIRM</name>
<dbReference type="Gene3D" id="1.10.150.240">
    <property type="entry name" value="Putative phosphatase, domain 2"/>
    <property type="match status" value="1"/>
</dbReference>
<keyword evidence="1" id="KW-0378">Hydrolase</keyword>
<dbReference type="SUPFAM" id="SSF56784">
    <property type="entry name" value="HAD-like"/>
    <property type="match status" value="1"/>
</dbReference>
<protein>
    <submittedName>
        <fullName evidence="1">HAD family hydrolase</fullName>
    </submittedName>
</protein>
<dbReference type="InterPro" id="IPR041492">
    <property type="entry name" value="HAD_2"/>
</dbReference>
<dbReference type="Pfam" id="PF13419">
    <property type="entry name" value="HAD_2"/>
    <property type="match status" value="1"/>
</dbReference>
<dbReference type="Gene3D" id="3.40.50.1000">
    <property type="entry name" value="HAD superfamily/HAD-like"/>
    <property type="match status" value="1"/>
</dbReference>
<dbReference type="GO" id="GO:0005829">
    <property type="term" value="C:cytosol"/>
    <property type="evidence" value="ECO:0007669"/>
    <property type="project" value="TreeGrafter"/>
</dbReference>
<dbReference type="GO" id="GO:0008967">
    <property type="term" value="F:phosphoglycolate phosphatase activity"/>
    <property type="evidence" value="ECO:0007669"/>
    <property type="project" value="TreeGrafter"/>
</dbReference>
<dbReference type="AlphaFoldDB" id="A0A498CQ86"/>
<sequence length="216" mass="23541">MKKLVIFDLDGTLLNTLDDLAAAGNHLLRAHGWPEHPAERYKLFVGNGVYKLVERMIPADADHSPGALALLRDEYNAYYSAHNADLTAPYPGVPELLGALEQAGAACAVLSNKPHAFTVELCRSLLGERFAVVHGQREGYPTKPDRLLTAEILEETGIRAADTVYVGDSGVDMQTAKNGGLFAVGALWGFRSEEELRENGADAVAERPLDLLRYIR</sequence>
<dbReference type="InterPro" id="IPR006439">
    <property type="entry name" value="HAD-SF_hydro_IA"/>
</dbReference>
<comment type="caution">
    <text evidence="1">The sequence shown here is derived from an EMBL/GenBank/DDBJ whole genome shotgun (WGS) entry which is preliminary data.</text>
</comment>
<dbReference type="PROSITE" id="PS01228">
    <property type="entry name" value="COF_1"/>
    <property type="match status" value="1"/>
</dbReference>
<dbReference type="InterPro" id="IPR036412">
    <property type="entry name" value="HAD-like_sf"/>
</dbReference>
<dbReference type="InterPro" id="IPR023214">
    <property type="entry name" value="HAD_sf"/>
</dbReference>